<dbReference type="PANTHER" id="PTHR43712">
    <property type="entry name" value="PUTATIVE (AFU_ORTHOLOGUE AFUA_4G14580)-RELATED"/>
    <property type="match status" value="1"/>
</dbReference>
<dbReference type="EMBL" id="JAACJN010000048">
    <property type="protein sequence ID" value="KAF5383327.1"/>
    <property type="molecule type" value="Genomic_DNA"/>
</dbReference>
<dbReference type="GO" id="GO:0032259">
    <property type="term" value="P:methylation"/>
    <property type="evidence" value="ECO:0007669"/>
    <property type="project" value="UniProtKB-KW"/>
</dbReference>
<keyword evidence="1" id="KW-0489">Methyltransferase</keyword>
<name>A0A8H5HHI1_9AGAR</name>
<feature type="domain" description="O-methyltransferase C-terminal" evidence="4">
    <location>
        <begin position="250"/>
        <end position="332"/>
    </location>
</feature>
<dbReference type="InterPro" id="IPR036388">
    <property type="entry name" value="WH-like_DNA-bd_sf"/>
</dbReference>
<dbReference type="OrthoDB" id="1606438at2759"/>
<dbReference type="InterPro" id="IPR029063">
    <property type="entry name" value="SAM-dependent_MTases_sf"/>
</dbReference>
<dbReference type="InterPro" id="IPR036390">
    <property type="entry name" value="WH_DNA-bd_sf"/>
</dbReference>
<dbReference type="GO" id="GO:0046983">
    <property type="term" value="F:protein dimerization activity"/>
    <property type="evidence" value="ECO:0007669"/>
    <property type="project" value="InterPro"/>
</dbReference>
<evidence type="ECO:0000313" key="7">
    <source>
        <dbReference type="EMBL" id="KAF5383327.1"/>
    </source>
</evidence>
<dbReference type="Gene3D" id="1.10.10.10">
    <property type="entry name" value="Winged helix-like DNA-binding domain superfamily/Winged helix DNA-binding domain"/>
    <property type="match status" value="1"/>
</dbReference>
<protein>
    <recommendedName>
        <fullName evidence="9">S-adenosyl-L-methionine-dependent methyltransferase</fullName>
    </recommendedName>
</protein>
<dbReference type="EMBL" id="JAACJN010000205">
    <property type="protein sequence ID" value="KAF5361557.1"/>
    <property type="molecule type" value="Genomic_DNA"/>
</dbReference>
<dbReference type="CDD" id="cd02440">
    <property type="entry name" value="AdoMet_MTases"/>
    <property type="match status" value="1"/>
</dbReference>
<gene>
    <name evidence="7" type="ORF">D9757_008382</name>
    <name evidence="6" type="ORF">D9757_012077</name>
</gene>
<accession>A0A8H5HHI1</accession>
<dbReference type="InterPro" id="IPR012967">
    <property type="entry name" value="COMT_dimerisation"/>
</dbReference>
<comment type="caution">
    <text evidence="7">The sequence shown here is derived from an EMBL/GenBank/DDBJ whole genome shotgun (WGS) entry which is preliminary data.</text>
</comment>
<dbReference type="Proteomes" id="UP000518752">
    <property type="component" value="Unassembled WGS sequence"/>
</dbReference>
<evidence type="ECO:0000259" key="5">
    <source>
        <dbReference type="Pfam" id="PF08100"/>
    </source>
</evidence>
<evidence type="ECO:0000256" key="1">
    <source>
        <dbReference type="ARBA" id="ARBA00022603"/>
    </source>
</evidence>
<dbReference type="SUPFAM" id="SSF46785">
    <property type="entry name" value="Winged helix' DNA-binding domain"/>
    <property type="match status" value="1"/>
</dbReference>
<dbReference type="PROSITE" id="PS51683">
    <property type="entry name" value="SAM_OMT_II"/>
    <property type="match status" value="1"/>
</dbReference>
<reference evidence="7 8" key="1">
    <citation type="journal article" date="2020" name="ISME J.">
        <title>Uncovering the hidden diversity of litter-decomposition mechanisms in mushroom-forming fungi.</title>
        <authorList>
            <person name="Floudas D."/>
            <person name="Bentzer J."/>
            <person name="Ahren D."/>
            <person name="Johansson T."/>
            <person name="Persson P."/>
            <person name="Tunlid A."/>
        </authorList>
    </citation>
    <scope>NUCLEOTIDE SEQUENCE [LARGE SCALE GENOMIC DNA]</scope>
    <source>
        <strain evidence="7 8">CBS 406.79</strain>
    </source>
</reference>
<evidence type="ECO:0000256" key="3">
    <source>
        <dbReference type="ARBA" id="ARBA00022691"/>
    </source>
</evidence>
<evidence type="ECO:0008006" key="9">
    <source>
        <dbReference type="Google" id="ProtNLM"/>
    </source>
</evidence>
<dbReference type="InterPro" id="IPR016461">
    <property type="entry name" value="COMT-like"/>
</dbReference>
<evidence type="ECO:0000313" key="6">
    <source>
        <dbReference type="EMBL" id="KAF5361557.1"/>
    </source>
</evidence>
<organism evidence="7 8">
    <name type="scientific">Collybiopsis confluens</name>
    <dbReference type="NCBI Taxonomy" id="2823264"/>
    <lineage>
        <taxon>Eukaryota</taxon>
        <taxon>Fungi</taxon>
        <taxon>Dikarya</taxon>
        <taxon>Basidiomycota</taxon>
        <taxon>Agaricomycotina</taxon>
        <taxon>Agaricomycetes</taxon>
        <taxon>Agaricomycetidae</taxon>
        <taxon>Agaricales</taxon>
        <taxon>Marasmiineae</taxon>
        <taxon>Omphalotaceae</taxon>
        <taxon>Collybiopsis</taxon>
    </lineage>
</organism>
<dbReference type="Pfam" id="PF08100">
    <property type="entry name" value="Dimerisation"/>
    <property type="match status" value="1"/>
</dbReference>
<keyword evidence="3" id="KW-0949">S-adenosyl-L-methionine</keyword>
<dbReference type="AlphaFoldDB" id="A0A8H5HHI1"/>
<evidence type="ECO:0000313" key="8">
    <source>
        <dbReference type="Proteomes" id="UP000518752"/>
    </source>
</evidence>
<dbReference type="Gene3D" id="3.40.50.150">
    <property type="entry name" value="Vaccinia Virus protein VP39"/>
    <property type="match status" value="1"/>
</dbReference>
<sequence length="464" mass="51934">MANLDNTHITKLRDLINEAVEDIITGYAAIGHAVPSLDTLEPGPFPVPEAVPAQMRKAIQIIEAACTQLSYTVALPGSVLLDKALVMEEPACLQVATEARIADLLLDRPEGLATSELATLTGLDEAKLTRILRFLATKHCFKEVTPSVFANNRLSIRLLTSDPMSSIIGFCTDEPLRSASYLNEFLTTSSGAEDDSPFRRWSGHRLYEFYLTEQGLGRGKRFTRAMTAWGDATGKGFLPKVYPWESKHKDTTVCDVGSGNGWVSIGLLRAQPHLKVILQDQPQVIETARELWATELPVAIERGRVDFIPFDFFKDAAAKDCDFYYLRSILYNVSFCFREFLIRISNVSFRHNWPNSECELILNNIRKSMKPGSKLLLDEYVLIEACRTQAQVDSHDLDFAPEPLLPNYGAGRIRAYNMDISMMNVFGGQERTFTELVSLCEKCGFKFSKLYGAGEMDLLEFSPI</sequence>
<keyword evidence="8" id="KW-1185">Reference proteome</keyword>
<dbReference type="SUPFAM" id="SSF53335">
    <property type="entry name" value="S-adenosyl-L-methionine-dependent methyltransferases"/>
    <property type="match status" value="1"/>
</dbReference>
<dbReference type="InterPro" id="IPR001077">
    <property type="entry name" value="COMT_C"/>
</dbReference>
<evidence type="ECO:0000256" key="2">
    <source>
        <dbReference type="ARBA" id="ARBA00022679"/>
    </source>
</evidence>
<feature type="domain" description="O-methyltransferase dimerisation" evidence="5">
    <location>
        <begin position="90"/>
        <end position="161"/>
    </location>
</feature>
<evidence type="ECO:0000259" key="4">
    <source>
        <dbReference type="Pfam" id="PF00891"/>
    </source>
</evidence>
<dbReference type="Pfam" id="PF00891">
    <property type="entry name" value="Methyltransf_2"/>
    <property type="match status" value="1"/>
</dbReference>
<keyword evidence="2" id="KW-0808">Transferase</keyword>
<dbReference type="GO" id="GO:0008171">
    <property type="term" value="F:O-methyltransferase activity"/>
    <property type="evidence" value="ECO:0007669"/>
    <property type="project" value="InterPro"/>
</dbReference>
<proteinExistence type="predicted"/>
<dbReference type="PANTHER" id="PTHR43712:SF2">
    <property type="entry name" value="O-METHYLTRANSFERASE CICE"/>
    <property type="match status" value="1"/>
</dbReference>